<reference evidence="1" key="1">
    <citation type="submission" date="2019-10" db="EMBL/GenBank/DDBJ databases">
        <title>Draft genome sequece of Microseira wollei NIES-4236.</title>
        <authorList>
            <person name="Yamaguchi H."/>
            <person name="Suzuki S."/>
            <person name="Kawachi M."/>
        </authorList>
    </citation>
    <scope>NUCLEOTIDE SEQUENCE</scope>
    <source>
        <strain evidence="1">NIES-4236</strain>
    </source>
</reference>
<protein>
    <submittedName>
        <fullName evidence="1">Uncharacterized protein</fullName>
    </submittedName>
</protein>
<proteinExistence type="predicted"/>
<evidence type="ECO:0000313" key="2">
    <source>
        <dbReference type="Proteomes" id="UP001050975"/>
    </source>
</evidence>
<dbReference type="AlphaFoldDB" id="A0AAV3X9C7"/>
<dbReference type="EMBL" id="BLAY01000057">
    <property type="protein sequence ID" value="GET39023.1"/>
    <property type="molecule type" value="Genomic_DNA"/>
</dbReference>
<gene>
    <name evidence="1" type="ORF">MiSe_37830</name>
</gene>
<organism evidence="1 2">
    <name type="scientific">Microseira wollei NIES-4236</name>
    <dbReference type="NCBI Taxonomy" id="2530354"/>
    <lineage>
        <taxon>Bacteria</taxon>
        <taxon>Bacillati</taxon>
        <taxon>Cyanobacteriota</taxon>
        <taxon>Cyanophyceae</taxon>
        <taxon>Oscillatoriophycideae</taxon>
        <taxon>Aerosakkonematales</taxon>
        <taxon>Aerosakkonemataceae</taxon>
        <taxon>Microseira</taxon>
    </lineage>
</organism>
<keyword evidence="2" id="KW-1185">Reference proteome</keyword>
<evidence type="ECO:0000313" key="1">
    <source>
        <dbReference type="EMBL" id="GET39023.1"/>
    </source>
</evidence>
<sequence>MSVVTIASGRTTPGATAWQVYTAKGIYLDVDTSAAGFTDTPVYITSIGGNSSHWGTIGATSVYLATATGFRVYVRWVDFSPLTPAQANSLGWHINWMGMQQ</sequence>
<dbReference type="Proteomes" id="UP001050975">
    <property type="component" value="Unassembled WGS sequence"/>
</dbReference>
<comment type="caution">
    <text evidence="1">The sequence shown here is derived from an EMBL/GenBank/DDBJ whole genome shotgun (WGS) entry which is preliminary data.</text>
</comment>
<name>A0AAV3X9C7_9CYAN</name>
<accession>A0AAV3X9C7</accession>
<dbReference type="RefSeq" id="WP_226583850.1">
    <property type="nucleotide sequence ID" value="NZ_BLAY01000057.1"/>
</dbReference>